<dbReference type="InterPro" id="IPR012337">
    <property type="entry name" value="RNaseH-like_sf"/>
</dbReference>
<keyword evidence="3" id="KW-0269">Exonuclease</keyword>
<dbReference type="PANTHER" id="PTHR30231:SF4">
    <property type="entry name" value="PROTEIN NEN2"/>
    <property type="match status" value="1"/>
</dbReference>
<keyword evidence="2" id="KW-0378">Hydrolase</keyword>
<reference evidence="5 6" key="1">
    <citation type="journal article" date="2016" name="Nat. Commun.">
        <title>Thousands of microbial genomes shed light on interconnected biogeochemical processes in an aquifer system.</title>
        <authorList>
            <person name="Anantharaman K."/>
            <person name="Brown C.T."/>
            <person name="Hug L.A."/>
            <person name="Sharon I."/>
            <person name="Castelle C.J."/>
            <person name="Probst A.J."/>
            <person name="Thomas B.C."/>
            <person name="Singh A."/>
            <person name="Wilkins M.J."/>
            <person name="Karaoz U."/>
            <person name="Brodie E.L."/>
            <person name="Williams K.H."/>
            <person name="Hubbard S.S."/>
            <person name="Banfield J.F."/>
        </authorList>
    </citation>
    <scope>NUCLEOTIDE SEQUENCE [LARGE SCALE GENOMIC DNA]</scope>
</reference>
<evidence type="ECO:0000256" key="3">
    <source>
        <dbReference type="ARBA" id="ARBA00022839"/>
    </source>
</evidence>
<proteinExistence type="predicted"/>
<feature type="domain" description="Exonuclease" evidence="4">
    <location>
        <begin position="2"/>
        <end position="174"/>
    </location>
</feature>
<organism evidence="5 6">
    <name type="scientific">Candidatus Lambdaproteobacteria bacterium RIFOXYD2_FULL_56_26</name>
    <dbReference type="NCBI Taxonomy" id="1817773"/>
    <lineage>
        <taxon>Bacteria</taxon>
        <taxon>Pseudomonadati</taxon>
        <taxon>Pseudomonadota</taxon>
        <taxon>Candidatus Lambdaproteobacteria</taxon>
    </lineage>
</organism>
<accession>A0A1F6H043</accession>
<dbReference type="GO" id="GO:0008408">
    <property type="term" value="F:3'-5' exonuclease activity"/>
    <property type="evidence" value="ECO:0007669"/>
    <property type="project" value="TreeGrafter"/>
</dbReference>
<dbReference type="EMBL" id="MFNF01000012">
    <property type="protein sequence ID" value="OGH03786.1"/>
    <property type="molecule type" value="Genomic_DNA"/>
</dbReference>
<dbReference type="Proteomes" id="UP000177583">
    <property type="component" value="Unassembled WGS sequence"/>
</dbReference>
<evidence type="ECO:0000256" key="1">
    <source>
        <dbReference type="ARBA" id="ARBA00022722"/>
    </source>
</evidence>
<name>A0A1F6H043_9PROT</name>
<dbReference type="CDD" id="cd06127">
    <property type="entry name" value="DEDDh"/>
    <property type="match status" value="1"/>
</dbReference>
<dbReference type="PANTHER" id="PTHR30231">
    <property type="entry name" value="DNA POLYMERASE III SUBUNIT EPSILON"/>
    <property type="match status" value="1"/>
</dbReference>
<dbReference type="SUPFAM" id="SSF53098">
    <property type="entry name" value="Ribonuclease H-like"/>
    <property type="match status" value="1"/>
</dbReference>
<dbReference type="InterPro" id="IPR036397">
    <property type="entry name" value="RNaseH_sf"/>
</dbReference>
<dbReference type="InterPro" id="IPR013520">
    <property type="entry name" value="Ribonucl_H"/>
</dbReference>
<comment type="caution">
    <text evidence="5">The sequence shown here is derived from an EMBL/GenBank/DDBJ whole genome shotgun (WGS) entry which is preliminary data.</text>
</comment>
<dbReference type="Pfam" id="PF00929">
    <property type="entry name" value="RNase_T"/>
    <property type="match status" value="1"/>
</dbReference>
<gene>
    <name evidence="5" type="ORF">A2557_13630</name>
</gene>
<dbReference type="GO" id="GO:0003676">
    <property type="term" value="F:nucleic acid binding"/>
    <property type="evidence" value="ECO:0007669"/>
    <property type="project" value="InterPro"/>
</dbReference>
<sequence length="234" mass="26535">MLLLGLDLETTGLDPNKDLVIEVGAVLWDTEANQPVRLFSEMILEKPDLALPKEIEELTGIRTQMLHRFGKAPDDLFFSALGSLLEQADGCVAHNAAFDKGFLTRFYSRWGRELPEKTWICTLLDVDYPKSVSSKSLVYLSAVHGFVNPFAHRAVTDVLSMFRVLSHYKIEEVWANASSPKLELVALVSYENRQQAKDLGFRWDGSSKKWKKQIRAHLFDPKALPFEVEKTLVP</sequence>
<evidence type="ECO:0000256" key="2">
    <source>
        <dbReference type="ARBA" id="ARBA00022801"/>
    </source>
</evidence>
<dbReference type="SMART" id="SM00479">
    <property type="entry name" value="EXOIII"/>
    <property type="match status" value="1"/>
</dbReference>
<dbReference type="AlphaFoldDB" id="A0A1F6H043"/>
<dbReference type="Gene3D" id="3.30.420.10">
    <property type="entry name" value="Ribonuclease H-like superfamily/Ribonuclease H"/>
    <property type="match status" value="1"/>
</dbReference>
<evidence type="ECO:0000313" key="6">
    <source>
        <dbReference type="Proteomes" id="UP000177583"/>
    </source>
</evidence>
<evidence type="ECO:0000259" key="4">
    <source>
        <dbReference type="SMART" id="SM00479"/>
    </source>
</evidence>
<keyword evidence="1" id="KW-0540">Nuclease</keyword>
<dbReference type="GO" id="GO:0006259">
    <property type="term" value="P:DNA metabolic process"/>
    <property type="evidence" value="ECO:0007669"/>
    <property type="project" value="UniProtKB-ARBA"/>
</dbReference>
<protein>
    <recommendedName>
        <fullName evidence="4">Exonuclease domain-containing protein</fullName>
    </recommendedName>
</protein>
<evidence type="ECO:0000313" key="5">
    <source>
        <dbReference type="EMBL" id="OGH03786.1"/>
    </source>
</evidence>